<keyword evidence="18" id="KW-1185">Reference proteome</keyword>
<dbReference type="GO" id="GO:0070095">
    <property type="term" value="F:fructose-6-phosphate binding"/>
    <property type="evidence" value="ECO:0007669"/>
    <property type="project" value="TreeGrafter"/>
</dbReference>
<evidence type="ECO:0000256" key="1">
    <source>
        <dbReference type="ARBA" id="ARBA00001946"/>
    </source>
</evidence>
<keyword evidence="12" id="KW-0460">Magnesium</keyword>
<evidence type="ECO:0000313" key="17">
    <source>
        <dbReference type="EMBL" id="MBB5350412.1"/>
    </source>
</evidence>
<organism evidence="17 18">
    <name type="scientific">Haloferula luteola</name>
    <dbReference type="NCBI Taxonomy" id="595692"/>
    <lineage>
        <taxon>Bacteria</taxon>
        <taxon>Pseudomonadati</taxon>
        <taxon>Verrucomicrobiota</taxon>
        <taxon>Verrucomicrobiia</taxon>
        <taxon>Verrucomicrobiales</taxon>
        <taxon>Verrucomicrobiaceae</taxon>
        <taxon>Haloferula</taxon>
    </lineage>
</organism>
<keyword evidence="10 17" id="KW-0418">Kinase</keyword>
<dbReference type="GO" id="GO:0048029">
    <property type="term" value="F:monosaccharide binding"/>
    <property type="evidence" value="ECO:0007669"/>
    <property type="project" value="TreeGrafter"/>
</dbReference>
<dbReference type="GO" id="GO:0005945">
    <property type="term" value="C:6-phosphofructokinase complex"/>
    <property type="evidence" value="ECO:0007669"/>
    <property type="project" value="TreeGrafter"/>
</dbReference>
<dbReference type="Pfam" id="PF00365">
    <property type="entry name" value="PFK"/>
    <property type="match status" value="1"/>
</dbReference>
<dbReference type="InterPro" id="IPR012003">
    <property type="entry name" value="ATP_PFK_prok-type"/>
</dbReference>
<dbReference type="SUPFAM" id="SSF53784">
    <property type="entry name" value="Phosphofructokinase"/>
    <property type="match status" value="1"/>
</dbReference>
<dbReference type="PANTHER" id="PTHR13697">
    <property type="entry name" value="PHOSPHOFRUCTOKINASE"/>
    <property type="match status" value="1"/>
</dbReference>
<keyword evidence="6" id="KW-0021">Allosteric enzyme</keyword>
<evidence type="ECO:0000256" key="9">
    <source>
        <dbReference type="ARBA" id="ARBA00022741"/>
    </source>
</evidence>
<evidence type="ECO:0000256" key="6">
    <source>
        <dbReference type="ARBA" id="ARBA00022533"/>
    </source>
</evidence>
<evidence type="ECO:0000256" key="12">
    <source>
        <dbReference type="ARBA" id="ARBA00022842"/>
    </source>
</evidence>
<dbReference type="PROSITE" id="PS00433">
    <property type="entry name" value="PHOSPHOFRUCTOKINASE"/>
    <property type="match status" value="1"/>
</dbReference>
<dbReference type="GO" id="GO:0030388">
    <property type="term" value="P:fructose 1,6-bisphosphate metabolic process"/>
    <property type="evidence" value="ECO:0007669"/>
    <property type="project" value="TreeGrafter"/>
</dbReference>
<evidence type="ECO:0000256" key="8">
    <source>
        <dbReference type="ARBA" id="ARBA00022723"/>
    </source>
</evidence>
<evidence type="ECO:0000256" key="11">
    <source>
        <dbReference type="ARBA" id="ARBA00022840"/>
    </source>
</evidence>
<keyword evidence="11" id="KW-0067">ATP-binding</keyword>
<keyword evidence="8" id="KW-0479">Metal-binding</keyword>
<evidence type="ECO:0000256" key="5">
    <source>
        <dbReference type="ARBA" id="ARBA00022490"/>
    </source>
</evidence>
<protein>
    <recommendedName>
        <fullName evidence="4">6-phosphofructokinase</fullName>
        <ecNumber evidence="4">2.7.1.11</ecNumber>
    </recommendedName>
</protein>
<evidence type="ECO:0000313" key="18">
    <source>
        <dbReference type="Proteomes" id="UP000557717"/>
    </source>
</evidence>
<dbReference type="GO" id="GO:0003872">
    <property type="term" value="F:6-phosphofructokinase activity"/>
    <property type="evidence" value="ECO:0007669"/>
    <property type="project" value="UniProtKB-EC"/>
</dbReference>
<dbReference type="PRINTS" id="PR00476">
    <property type="entry name" value="PHFRCTKINASE"/>
</dbReference>
<proteinExistence type="inferred from homology"/>
<dbReference type="InterPro" id="IPR022953">
    <property type="entry name" value="ATP_PFK"/>
</dbReference>
<comment type="pathway">
    <text evidence="3">Carbohydrate degradation; glycolysis; D-glyceraldehyde 3-phosphate and glycerone phosphate from D-glucose: step 3/4.</text>
</comment>
<dbReference type="PIRSF" id="PIRSF000532">
    <property type="entry name" value="ATP_PFK_prok"/>
    <property type="match status" value="1"/>
</dbReference>
<evidence type="ECO:0000256" key="13">
    <source>
        <dbReference type="ARBA" id="ARBA00023152"/>
    </source>
</evidence>
<dbReference type="GO" id="GO:0061621">
    <property type="term" value="P:canonical glycolysis"/>
    <property type="evidence" value="ECO:0007669"/>
    <property type="project" value="TreeGrafter"/>
</dbReference>
<sequence length="321" mass="35470">MSKGIAIFTSGGDSAGMNPAVKCAAEYAARVGYKPWVVYDGLRGLIDDKFAEADRALMSGILHRGGTFLRSSRSKRFFDIAYRRQAYENLQKRGIEKLIVVGGDGSFRAMNQFYADFGVPFAGIPATIDNDIPETDYCLGVDTALNMIRQSVDSIRDTADSFSRAFVIEVMGRHCGYLAMVSALACGAEVCLTPELPYNMDSIGERLRRDLKSGRNYILAIVAEGTKMGDYLTRWINDSIGMEARLTVLGHVQRGGSPTVRDRLMAYKFAVGAVDALERGEKDSIMIYRDGTYSTKPIHQVCDSRYELDPAVLRLCQPLCQ</sequence>
<dbReference type="GO" id="GO:0042802">
    <property type="term" value="F:identical protein binding"/>
    <property type="evidence" value="ECO:0007669"/>
    <property type="project" value="TreeGrafter"/>
</dbReference>
<gene>
    <name evidence="17" type="ORF">HNR46_000636</name>
</gene>
<dbReference type="UniPathway" id="UPA00109">
    <property type="reaction ID" value="UER00182"/>
</dbReference>
<comment type="caution">
    <text evidence="17">The sequence shown here is derived from an EMBL/GenBank/DDBJ whole genome shotgun (WGS) entry which is preliminary data.</text>
</comment>
<name>A0A840UXA7_9BACT</name>
<keyword evidence="9" id="KW-0547">Nucleotide-binding</keyword>
<dbReference type="Gene3D" id="3.40.50.450">
    <property type="match status" value="1"/>
</dbReference>
<keyword evidence="13" id="KW-0324">Glycolysis</keyword>
<dbReference type="EMBL" id="JACHFD010000002">
    <property type="protein sequence ID" value="MBB5350412.1"/>
    <property type="molecule type" value="Genomic_DNA"/>
</dbReference>
<dbReference type="GO" id="GO:0005524">
    <property type="term" value="F:ATP binding"/>
    <property type="evidence" value="ECO:0007669"/>
    <property type="project" value="UniProtKB-KW"/>
</dbReference>
<comment type="cofactor">
    <cofactor evidence="1">
        <name>Mg(2+)</name>
        <dbReference type="ChEBI" id="CHEBI:18420"/>
    </cofactor>
</comment>
<dbReference type="GO" id="GO:0006002">
    <property type="term" value="P:fructose 6-phosphate metabolic process"/>
    <property type="evidence" value="ECO:0007669"/>
    <property type="project" value="InterPro"/>
</dbReference>
<comment type="subcellular location">
    <subcellularLocation>
        <location evidence="2">Cytoplasm</location>
    </subcellularLocation>
</comment>
<evidence type="ECO:0000256" key="4">
    <source>
        <dbReference type="ARBA" id="ARBA00012055"/>
    </source>
</evidence>
<dbReference type="EC" id="2.7.1.11" evidence="4"/>
<dbReference type="GO" id="GO:0046872">
    <property type="term" value="F:metal ion binding"/>
    <property type="evidence" value="ECO:0007669"/>
    <property type="project" value="UniProtKB-KW"/>
</dbReference>
<dbReference type="AlphaFoldDB" id="A0A840UXA7"/>
<dbReference type="Proteomes" id="UP000557717">
    <property type="component" value="Unassembled WGS sequence"/>
</dbReference>
<dbReference type="Gene3D" id="3.40.50.460">
    <property type="entry name" value="Phosphofructokinase domain"/>
    <property type="match status" value="1"/>
</dbReference>
<dbReference type="InterPro" id="IPR000023">
    <property type="entry name" value="Phosphofructokinase_dom"/>
</dbReference>
<evidence type="ECO:0000256" key="15">
    <source>
        <dbReference type="ARBA" id="ARBA00048070"/>
    </source>
</evidence>
<evidence type="ECO:0000259" key="16">
    <source>
        <dbReference type="Pfam" id="PF00365"/>
    </source>
</evidence>
<comment type="catalytic activity">
    <reaction evidence="15">
        <text>beta-D-fructose 6-phosphate + ATP = beta-D-fructose 1,6-bisphosphate + ADP + H(+)</text>
        <dbReference type="Rhea" id="RHEA:16109"/>
        <dbReference type="ChEBI" id="CHEBI:15378"/>
        <dbReference type="ChEBI" id="CHEBI:30616"/>
        <dbReference type="ChEBI" id="CHEBI:32966"/>
        <dbReference type="ChEBI" id="CHEBI:57634"/>
        <dbReference type="ChEBI" id="CHEBI:456216"/>
        <dbReference type="EC" id="2.7.1.11"/>
    </reaction>
</comment>
<feature type="domain" description="Phosphofructokinase" evidence="16">
    <location>
        <begin position="5"/>
        <end position="277"/>
    </location>
</feature>
<dbReference type="InterPro" id="IPR035966">
    <property type="entry name" value="PKF_sf"/>
</dbReference>
<reference evidence="17 18" key="1">
    <citation type="submission" date="2020-08" db="EMBL/GenBank/DDBJ databases">
        <title>Genomic Encyclopedia of Type Strains, Phase IV (KMG-IV): sequencing the most valuable type-strain genomes for metagenomic binning, comparative biology and taxonomic classification.</title>
        <authorList>
            <person name="Goeker M."/>
        </authorList>
    </citation>
    <scope>NUCLEOTIDE SEQUENCE [LARGE SCALE GENOMIC DNA]</scope>
    <source>
        <strain evidence="17 18">YC6886</strain>
    </source>
</reference>
<dbReference type="FunFam" id="3.40.50.460:FF:000002">
    <property type="entry name" value="ATP-dependent 6-phosphofructokinase"/>
    <property type="match status" value="1"/>
</dbReference>
<accession>A0A840UXA7</accession>
<keyword evidence="5" id="KW-0963">Cytoplasm</keyword>
<evidence type="ECO:0000256" key="7">
    <source>
        <dbReference type="ARBA" id="ARBA00022679"/>
    </source>
</evidence>
<dbReference type="GO" id="GO:0016208">
    <property type="term" value="F:AMP binding"/>
    <property type="evidence" value="ECO:0007669"/>
    <property type="project" value="TreeGrafter"/>
</dbReference>
<evidence type="ECO:0000256" key="14">
    <source>
        <dbReference type="ARBA" id="ARBA00038478"/>
    </source>
</evidence>
<dbReference type="RefSeq" id="WP_184015678.1">
    <property type="nucleotide sequence ID" value="NZ_JACHFD010000002.1"/>
</dbReference>
<dbReference type="NCBIfam" id="NF002872">
    <property type="entry name" value="PRK03202.1"/>
    <property type="match status" value="1"/>
</dbReference>
<dbReference type="PANTHER" id="PTHR13697:SF4">
    <property type="entry name" value="ATP-DEPENDENT 6-PHOSPHOFRUCTOKINASE"/>
    <property type="match status" value="1"/>
</dbReference>
<keyword evidence="7 17" id="KW-0808">Transferase</keyword>
<evidence type="ECO:0000256" key="10">
    <source>
        <dbReference type="ARBA" id="ARBA00022777"/>
    </source>
</evidence>
<comment type="similarity">
    <text evidence="14">Belongs to the phosphofructokinase type A (PFKA) family.</text>
</comment>
<evidence type="ECO:0000256" key="3">
    <source>
        <dbReference type="ARBA" id="ARBA00004679"/>
    </source>
</evidence>
<dbReference type="InterPro" id="IPR015912">
    <property type="entry name" value="Phosphofructokinase_CS"/>
</dbReference>
<evidence type="ECO:0000256" key="2">
    <source>
        <dbReference type="ARBA" id="ARBA00004496"/>
    </source>
</evidence>